<evidence type="ECO:0000313" key="2">
    <source>
        <dbReference type="Proteomes" id="UP000006253"/>
    </source>
</evidence>
<accession>A0A0E2BD97</accession>
<protein>
    <submittedName>
        <fullName evidence="1">Uncharacterized protein</fullName>
    </submittedName>
</protein>
<reference evidence="1 2" key="1">
    <citation type="submission" date="2012-10" db="EMBL/GenBank/DDBJ databases">
        <authorList>
            <person name="Harkins D.M."/>
            <person name="Durkin A.S."/>
            <person name="Brinkac L.M."/>
            <person name="Selengut J.D."/>
            <person name="Sanka R."/>
            <person name="DePew J."/>
            <person name="Purushe J."/>
            <person name="Peacock S.J."/>
            <person name="Thaipadungpanit J."/>
            <person name="Wuthiekanun V.W."/>
            <person name="Day N.P."/>
            <person name="Vinetz J.M."/>
            <person name="Sutton G.G."/>
            <person name="Nelson W.C."/>
            <person name="Fouts D.E."/>
        </authorList>
    </citation>
    <scope>NUCLEOTIDE SEQUENCE [LARGE SCALE GENOMIC DNA]</scope>
    <source>
        <strain evidence="1 2">H1</strain>
    </source>
</reference>
<dbReference type="RefSeq" id="WP_004765968.1">
    <property type="nucleotide sequence ID" value="NZ_AHMY02000050.1"/>
</dbReference>
<dbReference type="Proteomes" id="UP000006253">
    <property type="component" value="Unassembled WGS sequence"/>
</dbReference>
<organism evidence="1 2">
    <name type="scientific">Leptospira kirschneri str. H1</name>
    <dbReference type="NCBI Taxonomy" id="1049966"/>
    <lineage>
        <taxon>Bacteria</taxon>
        <taxon>Pseudomonadati</taxon>
        <taxon>Spirochaetota</taxon>
        <taxon>Spirochaetia</taxon>
        <taxon>Leptospirales</taxon>
        <taxon>Leptospiraceae</taxon>
        <taxon>Leptospira</taxon>
    </lineage>
</organism>
<dbReference type="EMBL" id="AHMY02000050">
    <property type="protein sequence ID" value="EKO15155.1"/>
    <property type="molecule type" value="Genomic_DNA"/>
</dbReference>
<sequence>MNGIWDPKKLNVNCSGRDVSGMSQADGFFKIEPVTKEYILSQVGIKGDWNISEVYDGRVKLSIVLMGDSPENEFFFAMGEGRLPCVFTIKDKSDGGMLGFSAQGRVWERPNIEKGKEYKDKTWVFLLPDYKGVLTA</sequence>
<comment type="caution">
    <text evidence="1">The sequence shown here is derived from an EMBL/GenBank/DDBJ whole genome shotgun (WGS) entry which is preliminary data.</text>
</comment>
<gene>
    <name evidence="1" type="ORF">LEP1GSC081_4481</name>
</gene>
<name>A0A0E2BD97_9LEPT</name>
<dbReference type="InterPro" id="IPR021695">
    <property type="entry name" value="Phage_KPP10_Orf10"/>
</dbReference>
<dbReference type="NCBIfam" id="NF047581">
    <property type="entry name" value="gp105_phage_fam"/>
    <property type="match status" value="1"/>
</dbReference>
<proteinExistence type="predicted"/>
<evidence type="ECO:0000313" key="1">
    <source>
        <dbReference type="EMBL" id="EKO15155.1"/>
    </source>
</evidence>
<dbReference type="AlphaFoldDB" id="A0A0E2BD97"/>